<dbReference type="Proteomes" id="UP001596317">
    <property type="component" value="Unassembled WGS sequence"/>
</dbReference>
<gene>
    <name evidence="2" type="ORF">ACFP90_05390</name>
</gene>
<dbReference type="Gene3D" id="3.40.50.2000">
    <property type="entry name" value="Glycogen Phosphorylase B"/>
    <property type="match status" value="1"/>
</dbReference>
<feature type="domain" description="Erythromycin biosynthesis protein CIII-like C-terminal" evidence="1">
    <location>
        <begin position="86"/>
        <end position="135"/>
    </location>
</feature>
<organism evidence="2 3">
    <name type="scientific">Deinococcus multiflagellatus</name>
    <dbReference type="NCBI Taxonomy" id="1656887"/>
    <lineage>
        <taxon>Bacteria</taxon>
        <taxon>Thermotogati</taxon>
        <taxon>Deinococcota</taxon>
        <taxon>Deinococci</taxon>
        <taxon>Deinococcales</taxon>
        <taxon>Deinococcaceae</taxon>
        <taxon>Deinococcus</taxon>
    </lineage>
</organism>
<keyword evidence="3" id="KW-1185">Reference proteome</keyword>
<dbReference type="InterPro" id="IPR010610">
    <property type="entry name" value="EryCIII-like_C"/>
</dbReference>
<sequence>MSPSVVPRPSDWPAHAHLTGAWFLPQGPWTPPADLEAFLAAGPAPVSIGFGSMGLRDPADTTALVLDALAQTGQRAVLLSGWGGLAAGDLPDHVFAASPLPHSWLFPRVSAVVHHGGAGTTAAGLRAGVPSVITPFLAINPSGASACAPWAQAPPPSPSAA</sequence>
<dbReference type="PANTHER" id="PTHR48050:SF13">
    <property type="entry name" value="STEROL 3-BETA-GLUCOSYLTRANSFERASE UGT80A2"/>
    <property type="match status" value="1"/>
</dbReference>
<dbReference type="EMBL" id="JBHSWB010000001">
    <property type="protein sequence ID" value="MFC6659857.1"/>
    <property type="molecule type" value="Genomic_DNA"/>
</dbReference>
<name>A0ABW1ZJZ5_9DEIO</name>
<evidence type="ECO:0000313" key="2">
    <source>
        <dbReference type="EMBL" id="MFC6659857.1"/>
    </source>
</evidence>
<dbReference type="Pfam" id="PF06722">
    <property type="entry name" value="EryCIII-like_C"/>
    <property type="match status" value="1"/>
</dbReference>
<dbReference type="RefSeq" id="WP_380054596.1">
    <property type="nucleotide sequence ID" value="NZ_JBHSWB010000001.1"/>
</dbReference>
<reference evidence="3" key="1">
    <citation type="journal article" date="2019" name="Int. J. Syst. Evol. Microbiol.">
        <title>The Global Catalogue of Microorganisms (GCM) 10K type strain sequencing project: providing services to taxonomists for standard genome sequencing and annotation.</title>
        <authorList>
            <consortium name="The Broad Institute Genomics Platform"/>
            <consortium name="The Broad Institute Genome Sequencing Center for Infectious Disease"/>
            <person name="Wu L."/>
            <person name="Ma J."/>
        </authorList>
    </citation>
    <scope>NUCLEOTIDE SEQUENCE [LARGE SCALE GENOMIC DNA]</scope>
    <source>
        <strain evidence="3">CCUG 63830</strain>
    </source>
</reference>
<dbReference type="PANTHER" id="PTHR48050">
    <property type="entry name" value="STEROL 3-BETA-GLUCOSYLTRANSFERASE"/>
    <property type="match status" value="1"/>
</dbReference>
<evidence type="ECO:0000259" key="1">
    <source>
        <dbReference type="Pfam" id="PF06722"/>
    </source>
</evidence>
<evidence type="ECO:0000313" key="3">
    <source>
        <dbReference type="Proteomes" id="UP001596317"/>
    </source>
</evidence>
<proteinExistence type="predicted"/>
<protein>
    <submittedName>
        <fullName evidence="2">Glycosyltransferase</fullName>
    </submittedName>
</protein>
<dbReference type="SUPFAM" id="SSF53756">
    <property type="entry name" value="UDP-Glycosyltransferase/glycogen phosphorylase"/>
    <property type="match status" value="1"/>
</dbReference>
<dbReference type="InterPro" id="IPR050426">
    <property type="entry name" value="Glycosyltransferase_28"/>
</dbReference>
<comment type="caution">
    <text evidence="2">The sequence shown here is derived from an EMBL/GenBank/DDBJ whole genome shotgun (WGS) entry which is preliminary data.</text>
</comment>
<accession>A0ABW1ZJZ5</accession>